<dbReference type="PANTHER" id="PTHR13856">
    <property type="entry name" value="VHS DOMAIN CONTAINING PROTEIN FAMILY"/>
    <property type="match status" value="1"/>
</dbReference>
<keyword evidence="3 4" id="KW-0653">Protein transport</keyword>
<evidence type="ECO:0000256" key="5">
    <source>
        <dbReference type="SAM" id="MobiDB-lite"/>
    </source>
</evidence>
<feature type="region of interest" description="Disordered" evidence="5">
    <location>
        <begin position="488"/>
        <end position="524"/>
    </location>
</feature>
<dbReference type="SMART" id="SM00288">
    <property type="entry name" value="VHS"/>
    <property type="match status" value="1"/>
</dbReference>
<feature type="domain" description="VHS" evidence="6">
    <location>
        <begin position="143"/>
        <end position="172"/>
    </location>
</feature>
<dbReference type="GO" id="GO:0043130">
    <property type="term" value="F:ubiquitin binding"/>
    <property type="evidence" value="ECO:0007669"/>
    <property type="project" value="InterPro"/>
</dbReference>
<dbReference type="GO" id="GO:0016020">
    <property type="term" value="C:membrane"/>
    <property type="evidence" value="ECO:0007669"/>
    <property type="project" value="TreeGrafter"/>
</dbReference>
<evidence type="ECO:0000256" key="2">
    <source>
        <dbReference type="ARBA" id="ARBA00022448"/>
    </source>
</evidence>
<dbReference type="Pfam" id="PF03127">
    <property type="entry name" value="GAT"/>
    <property type="match status" value="1"/>
</dbReference>
<evidence type="ECO:0000313" key="8">
    <source>
        <dbReference type="Ensembl" id="ENSUMAP00000006624"/>
    </source>
</evidence>
<dbReference type="GO" id="GO:0030276">
    <property type="term" value="F:clathrin binding"/>
    <property type="evidence" value="ECO:0007669"/>
    <property type="project" value="TreeGrafter"/>
</dbReference>
<feature type="compositionally biased region" description="Basic and acidic residues" evidence="5">
    <location>
        <begin position="515"/>
        <end position="524"/>
    </location>
</feature>
<accession>A0A452TF00</accession>
<evidence type="ECO:0000256" key="3">
    <source>
        <dbReference type="ARBA" id="ARBA00022927"/>
    </source>
</evidence>
<evidence type="ECO:0000256" key="4">
    <source>
        <dbReference type="PIRNR" id="PIRNR036948"/>
    </source>
</evidence>
<sequence>MLCVCGHRHSLLWGTFWGVASSGNGHLEGEGCSETAECGGERGGLEARTVSPTCLPALDPAEAWCQGSTLLGPFQMLPPACPLSLPVASATDGSLQSEDWTLNMEICDIINETEEGPKDAIRALKKRLNGNRNYREVMLALTAWADAFRSSPDLTGVVHIYEELKRKGVEFPMADLDALSPIHTPQRSVPEVDPAATMPRSQSQQRTNTSSYSSPPPAPYSAPQAPALSVTGPITANSEQIARLRSELDVVRGNTKVMSEMLTEMVPGQEDASDLELLQELNRTCRAMQQRIVELISRVSNEEVTEELLHVNDDLNNVFLRYERWAQRGGSGAHCCLMCWQVLNEVTEDNLIDLGPGSPAVVSPMVGNTAPPSSLSSQLAGLDLGTESVSGTLSSLQQCNPRDGFDMFAQTRGNSLAEQRKTVTYEDPQAVGGLASALDSRKQSSEVPSVMDDIEVWLRTDLVRLDFSLSRAGCGEFDKFLEERAKAAEMVPSLPSPPGEAPAPASNPSGRKKPERSEDALFAL</sequence>
<reference evidence="8" key="1">
    <citation type="submission" date="2019-03" db="UniProtKB">
        <authorList>
            <consortium name="Ensembl"/>
        </authorList>
    </citation>
    <scope>IDENTIFICATION</scope>
</reference>
<dbReference type="InterPro" id="IPR004152">
    <property type="entry name" value="GAT_dom"/>
</dbReference>
<dbReference type="GO" id="GO:0007165">
    <property type="term" value="P:signal transduction"/>
    <property type="evidence" value="ECO:0007669"/>
    <property type="project" value="TreeGrafter"/>
</dbReference>
<feature type="region of interest" description="Disordered" evidence="5">
    <location>
        <begin position="181"/>
        <end position="230"/>
    </location>
</feature>
<feature type="compositionally biased region" description="Low complexity" evidence="5">
    <location>
        <begin position="200"/>
        <end position="213"/>
    </location>
</feature>
<dbReference type="SUPFAM" id="SSF89009">
    <property type="entry name" value="GAT-like domain"/>
    <property type="match status" value="1"/>
</dbReference>
<dbReference type="CDD" id="cd14238">
    <property type="entry name" value="GAT_TM1L2"/>
    <property type="match status" value="1"/>
</dbReference>
<dbReference type="GO" id="GO:0035091">
    <property type="term" value="F:phosphatidylinositol binding"/>
    <property type="evidence" value="ECO:0007669"/>
    <property type="project" value="InterPro"/>
</dbReference>
<comment type="similarity">
    <text evidence="1 4">Belongs to the TOM1 family.</text>
</comment>
<dbReference type="GO" id="GO:0015031">
    <property type="term" value="P:protein transport"/>
    <property type="evidence" value="ECO:0007669"/>
    <property type="project" value="UniProtKB-UniRule"/>
</dbReference>
<dbReference type="GeneTree" id="ENSGT00940000156940"/>
<dbReference type="PROSITE" id="PS50909">
    <property type="entry name" value="GAT"/>
    <property type="match status" value="1"/>
</dbReference>
<dbReference type="InterPro" id="IPR002014">
    <property type="entry name" value="VHS_dom"/>
</dbReference>
<dbReference type="Ensembl" id="ENSUMAT00000007959.1">
    <property type="protein sequence ID" value="ENSUMAP00000006624.1"/>
    <property type="gene ID" value="ENSUMAG00000005088.1"/>
</dbReference>
<dbReference type="InterPro" id="IPR014645">
    <property type="entry name" value="TOM1"/>
</dbReference>
<dbReference type="InterPro" id="IPR008942">
    <property type="entry name" value="ENTH_VHS"/>
</dbReference>
<feature type="domain" description="GAT" evidence="7">
    <location>
        <begin position="239"/>
        <end position="327"/>
    </location>
</feature>
<proteinExistence type="inferred from homology"/>
<name>A0A452TF00_URSMA</name>
<dbReference type="InterPro" id="IPR038425">
    <property type="entry name" value="GAT_sf"/>
</dbReference>
<gene>
    <name evidence="8" type="primary">TOM1L2</name>
</gene>
<dbReference type="SUPFAM" id="SSF48464">
    <property type="entry name" value="ENTH/VHS domain"/>
    <property type="match status" value="1"/>
</dbReference>
<evidence type="ECO:0000259" key="7">
    <source>
        <dbReference type="PROSITE" id="PS50909"/>
    </source>
</evidence>
<dbReference type="PANTHER" id="PTHR13856:SF31">
    <property type="entry name" value="TOM1-LIKE PROTEIN 2"/>
    <property type="match status" value="1"/>
</dbReference>
<dbReference type="PIRSF" id="PIRSF036948">
    <property type="entry name" value="TOM1"/>
    <property type="match status" value="1"/>
</dbReference>
<dbReference type="Gene3D" id="1.20.58.160">
    <property type="match status" value="1"/>
</dbReference>
<dbReference type="GO" id="GO:0005768">
    <property type="term" value="C:endosome"/>
    <property type="evidence" value="ECO:0007669"/>
    <property type="project" value="TreeGrafter"/>
</dbReference>
<dbReference type="Gene3D" id="1.25.40.90">
    <property type="match status" value="2"/>
</dbReference>
<dbReference type="Pfam" id="PF00790">
    <property type="entry name" value="VHS"/>
    <property type="match status" value="1"/>
</dbReference>
<dbReference type="FunFam" id="1.20.58.160:FF:000001">
    <property type="entry name" value="TOM1-like protein 2 isoform X1"/>
    <property type="match status" value="1"/>
</dbReference>
<keyword evidence="2 4" id="KW-0813">Transport</keyword>
<dbReference type="AlphaFoldDB" id="A0A452TF00"/>
<dbReference type="PROSITE" id="PS50179">
    <property type="entry name" value="VHS"/>
    <property type="match status" value="2"/>
</dbReference>
<evidence type="ECO:0000256" key="1">
    <source>
        <dbReference type="ARBA" id="ARBA00007708"/>
    </source>
</evidence>
<organism evidence="8">
    <name type="scientific">Ursus maritimus</name>
    <name type="common">Polar bear</name>
    <name type="synonym">Thalarctos maritimus</name>
    <dbReference type="NCBI Taxonomy" id="29073"/>
    <lineage>
        <taxon>Eukaryota</taxon>
        <taxon>Metazoa</taxon>
        <taxon>Chordata</taxon>
        <taxon>Craniata</taxon>
        <taxon>Vertebrata</taxon>
        <taxon>Euteleostomi</taxon>
        <taxon>Mammalia</taxon>
        <taxon>Eutheria</taxon>
        <taxon>Laurasiatheria</taxon>
        <taxon>Carnivora</taxon>
        <taxon>Caniformia</taxon>
        <taxon>Ursidae</taxon>
        <taxon>Ursus</taxon>
    </lineage>
</organism>
<evidence type="ECO:0000259" key="6">
    <source>
        <dbReference type="PROSITE" id="PS50179"/>
    </source>
</evidence>
<feature type="domain" description="VHS" evidence="6">
    <location>
        <begin position="90"/>
        <end position="142"/>
    </location>
</feature>
<protein>
    <submittedName>
        <fullName evidence="8">Target of myb1 like 2 membrane trafficking protein</fullName>
    </submittedName>
</protein>